<dbReference type="InterPro" id="IPR008979">
    <property type="entry name" value="Galactose-bd-like_sf"/>
</dbReference>
<dbReference type="SMART" id="SM00939">
    <property type="entry name" value="PepX_C"/>
    <property type="match status" value="1"/>
</dbReference>
<feature type="domain" description="Xaa-Pro dipeptidyl-peptidase C-terminal" evidence="2">
    <location>
        <begin position="291"/>
        <end position="533"/>
    </location>
</feature>
<dbReference type="SUPFAM" id="SSF49785">
    <property type="entry name" value="Galactose-binding domain-like"/>
    <property type="match status" value="1"/>
</dbReference>
<evidence type="ECO:0000256" key="1">
    <source>
        <dbReference type="ARBA" id="ARBA00022801"/>
    </source>
</evidence>
<dbReference type="Gene3D" id="3.40.50.1820">
    <property type="entry name" value="alpha/beta hydrolase"/>
    <property type="match status" value="2"/>
</dbReference>
<dbReference type="InterPro" id="IPR029058">
    <property type="entry name" value="AB_hydrolase_fold"/>
</dbReference>
<dbReference type="InterPro" id="IPR013736">
    <property type="entry name" value="Xaa-Pro_dipept_C"/>
</dbReference>
<evidence type="ECO:0000313" key="4">
    <source>
        <dbReference type="Proteomes" id="UP000196331"/>
    </source>
</evidence>
<dbReference type="PANTHER" id="PTHR43056:SF10">
    <property type="entry name" value="COCE_NOND FAMILY, PUTATIVE (AFU_ORTHOLOGUE AFUA_7G00600)-RELATED"/>
    <property type="match status" value="1"/>
</dbReference>
<name>A0A1R4I1H9_9GAMM</name>
<evidence type="ECO:0000259" key="2">
    <source>
        <dbReference type="SMART" id="SM00939"/>
    </source>
</evidence>
<dbReference type="InterPro" id="IPR050585">
    <property type="entry name" value="Xaa-Pro_dipeptidyl-ppase/CocE"/>
</dbReference>
<organism evidence="3 4">
    <name type="scientific">Halomonas citrativorans</name>
    <dbReference type="NCBI Taxonomy" id="2742612"/>
    <lineage>
        <taxon>Bacteria</taxon>
        <taxon>Pseudomonadati</taxon>
        <taxon>Pseudomonadota</taxon>
        <taxon>Gammaproteobacteria</taxon>
        <taxon>Oceanospirillales</taxon>
        <taxon>Halomonadaceae</taxon>
        <taxon>Halomonas</taxon>
    </lineage>
</organism>
<dbReference type="Proteomes" id="UP000196331">
    <property type="component" value="Unassembled WGS sequence"/>
</dbReference>
<dbReference type="SUPFAM" id="SSF53474">
    <property type="entry name" value="alpha/beta-Hydrolases"/>
    <property type="match status" value="1"/>
</dbReference>
<dbReference type="GO" id="GO:0008239">
    <property type="term" value="F:dipeptidyl-peptidase activity"/>
    <property type="evidence" value="ECO:0007669"/>
    <property type="project" value="InterPro"/>
</dbReference>
<dbReference type="RefSeq" id="WP_087108538.1">
    <property type="nucleotide sequence ID" value="NZ_FUKM01000038.1"/>
</dbReference>
<dbReference type="EMBL" id="FUKM01000038">
    <property type="protein sequence ID" value="SJN13203.1"/>
    <property type="molecule type" value="Genomic_DNA"/>
</dbReference>
<proteinExistence type="predicted"/>
<evidence type="ECO:0000313" key="3">
    <source>
        <dbReference type="EMBL" id="SJN13203.1"/>
    </source>
</evidence>
<sequence length="680" mass="76462">MEVINDFPYNVREIENVFIPMRDGKQLAARIWLPETSPESPLPALMEYIPYRKRDITRGRDASNHPYLAGHGYVCVRVDMRGSGDSDGVLTDEYTQQEQLDAVDAIEWIARQAWCDGNVGMMGISWGGFNSLQVAAKQPPALKAIISLCSSDDLYADNMHYMGGCLLGDNLSEATVMLAFNALPPDPLIVGDRWRGMWHERMEDSGLWIDKWLRHQRRDAYWITSSVCENYDAIRCPVYAIGGWADGFTNTVFRLMEHLDVPRKGLIGPWGHKYPHQGIPGPAIGFLQEALRWWDYWLKGDDNGIMDEPMLRAWEQDSVPPDNAYEDRPGRWLTESEWPSSNLQEQCFVLSPYRLTPQTCSIGTSEPNVEPATMGLQSPLSVGLSAGKWCSYAATPDLPGDQREEDGGSLVFSTDALTESLNIFGTPSLELEVSSNQPQAMLAVRLSDVAPDGKATRVTYGLLNLTHRDSNAEPTPLEPHRTYRVTIEMNGIAQKFPAGHQLRLSISTSYWPLAWLPPKPAQVNMTFNQCVLKLPVRTADHHGDGLTHFGASQSAPPLEITHLAPSKHNWLLHQDLAAKGSTLEVINDQGCFRINDTGTEIHRCAREYYTTVGNDFTSARGETMTESSFQRDDWHTEVYTRTVLSCTETDFIIHAQMDAYEGQYRVFSKNWESTIPRDLL</sequence>
<dbReference type="InterPro" id="IPR005674">
    <property type="entry name" value="CocE/Ser_esterase"/>
</dbReference>
<dbReference type="InterPro" id="IPR000383">
    <property type="entry name" value="Xaa-Pro-like_dom"/>
</dbReference>
<keyword evidence="1" id="KW-0378">Hydrolase</keyword>
<accession>A0A1R4I1H9</accession>
<dbReference type="NCBIfam" id="TIGR00976">
    <property type="entry name" value="CocE_NonD"/>
    <property type="match status" value="1"/>
</dbReference>
<protein>
    <submittedName>
        <fullName evidence="3">Mll5128 protein</fullName>
    </submittedName>
</protein>
<dbReference type="Pfam" id="PF08530">
    <property type="entry name" value="PepX_C"/>
    <property type="match status" value="1"/>
</dbReference>
<gene>
    <name evidence="3" type="ORF">CZ787_09685</name>
</gene>
<comment type="caution">
    <text evidence="3">The sequence shown here is derived from an EMBL/GenBank/DDBJ whole genome shotgun (WGS) entry which is preliminary data.</text>
</comment>
<dbReference type="Pfam" id="PF02129">
    <property type="entry name" value="Peptidase_S15"/>
    <property type="match status" value="1"/>
</dbReference>
<dbReference type="OrthoDB" id="9806163at2"/>
<dbReference type="Gene3D" id="2.60.120.260">
    <property type="entry name" value="Galactose-binding domain-like"/>
    <property type="match status" value="1"/>
</dbReference>
<dbReference type="AlphaFoldDB" id="A0A1R4I1H9"/>
<dbReference type="PANTHER" id="PTHR43056">
    <property type="entry name" value="PEPTIDASE S9 PROLYL OLIGOPEPTIDASE"/>
    <property type="match status" value="1"/>
</dbReference>
<reference evidence="3 4" key="1">
    <citation type="submission" date="2017-02" db="EMBL/GenBank/DDBJ databases">
        <authorList>
            <person name="Dridi B."/>
        </authorList>
    </citation>
    <scope>NUCLEOTIDE SEQUENCE [LARGE SCALE GENOMIC DNA]</scope>
    <source>
        <strain evidence="3 4">JB380</strain>
    </source>
</reference>